<dbReference type="SMART" id="SM00028">
    <property type="entry name" value="TPR"/>
    <property type="match status" value="4"/>
</dbReference>
<keyword evidence="1" id="KW-0677">Repeat</keyword>
<dbReference type="Gene3D" id="1.25.40.10">
    <property type="entry name" value="Tetratricopeptide repeat domain"/>
    <property type="match status" value="2"/>
</dbReference>
<dbReference type="SUPFAM" id="SSF48452">
    <property type="entry name" value="TPR-like"/>
    <property type="match status" value="2"/>
</dbReference>
<comment type="caution">
    <text evidence="3">The sequence shown here is derived from an EMBL/GenBank/DDBJ whole genome shotgun (WGS) entry which is preliminary data.</text>
</comment>
<dbReference type="Pfam" id="PF13181">
    <property type="entry name" value="TPR_8"/>
    <property type="match status" value="1"/>
</dbReference>
<reference evidence="3" key="1">
    <citation type="submission" date="2019-08" db="EMBL/GenBank/DDBJ databases">
        <authorList>
            <person name="Kucharzyk K."/>
            <person name="Murdoch R.W."/>
            <person name="Higgins S."/>
            <person name="Loffler F."/>
        </authorList>
    </citation>
    <scope>NUCLEOTIDE SEQUENCE</scope>
</reference>
<evidence type="ECO:0008006" key="4">
    <source>
        <dbReference type="Google" id="ProtNLM"/>
    </source>
</evidence>
<dbReference type="PANTHER" id="PTHR45641:SF19">
    <property type="entry name" value="NEPHROCYSTIN-3"/>
    <property type="match status" value="1"/>
</dbReference>
<dbReference type="Pfam" id="PF13424">
    <property type="entry name" value="TPR_12"/>
    <property type="match status" value="1"/>
</dbReference>
<organism evidence="3">
    <name type="scientific">bioreactor metagenome</name>
    <dbReference type="NCBI Taxonomy" id="1076179"/>
    <lineage>
        <taxon>unclassified sequences</taxon>
        <taxon>metagenomes</taxon>
        <taxon>ecological metagenomes</taxon>
    </lineage>
</organism>
<dbReference type="EMBL" id="VSSQ01022865">
    <property type="protein sequence ID" value="MPM69426.1"/>
    <property type="molecule type" value="Genomic_DNA"/>
</dbReference>
<protein>
    <recommendedName>
        <fullName evidence="4">Photosystem I assembly protein Ycf3</fullName>
    </recommendedName>
</protein>
<evidence type="ECO:0000256" key="1">
    <source>
        <dbReference type="ARBA" id="ARBA00022737"/>
    </source>
</evidence>
<dbReference type="InterPro" id="IPR019734">
    <property type="entry name" value="TPR_rpt"/>
</dbReference>
<evidence type="ECO:0000313" key="3">
    <source>
        <dbReference type="EMBL" id="MPM69426.1"/>
    </source>
</evidence>
<evidence type="ECO:0000256" key="2">
    <source>
        <dbReference type="ARBA" id="ARBA00022803"/>
    </source>
</evidence>
<name>A0A645BVB5_9ZZZZ</name>
<dbReference type="InterPro" id="IPR011990">
    <property type="entry name" value="TPR-like_helical_dom_sf"/>
</dbReference>
<gene>
    <name evidence="3" type="ORF">SDC9_116371</name>
</gene>
<dbReference type="PANTHER" id="PTHR45641">
    <property type="entry name" value="TETRATRICOPEPTIDE REPEAT PROTEIN (AFU_ORTHOLOGUE AFUA_6G03870)"/>
    <property type="match status" value="1"/>
</dbReference>
<sequence length="381" mass="42953">MLVERSITDAARQLADIGMRVAESSGSRAFLFDCHALHLNLLRNAGTFENAPYHVNEVLRLFPDARDCPNRAAAAGLALYFAWSLAMNEQKDALYAMLSEGPWEGNDYVTQCAHMSMIQEFTTDYPEGIAWADKGLRYVSEQGNPNCLDAATLYKAKALFCALCGRTEEAEDSIANYKRIIRDWYDGVDFIELAQINQYLGIAFYQTGEYEKSLPYSYESLNAFRKTYPGDAVIIEHTLNNIGNTYYRMKRYPEAIRYNKEAFDMHRRLHKVPNLQLAALMTNLGCVLRDSGKAEAALELFEEALEIASPLADRDHICIAEISMNLGLLYLQGGDPLRAKPFFETAIPVFDKNYGPEHMKTRLAKSKLESVQSVQTPQSSV</sequence>
<proteinExistence type="predicted"/>
<dbReference type="AlphaFoldDB" id="A0A645BVB5"/>
<dbReference type="PROSITE" id="PS50005">
    <property type="entry name" value="TPR"/>
    <property type="match status" value="2"/>
</dbReference>
<accession>A0A645BVB5</accession>
<keyword evidence="2" id="KW-0802">TPR repeat</keyword>